<proteinExistence type="inferred from homology"/>
<evidence type="ECO:0000313" key="10">
    <source>
        <dbReference type="EMBL" id="ADI17360.1"/>
    </source>
</evidence>
<feature type="transmembrane region" description="Helical" evidence="8">
    <location>
        <begin position="21"/>
        <end position="48"/>
    </location>
</feature>
<evidence type="ECO:0000256" key="5">
    <source>
        <dbReference type="ARBA" id="ARBA00022692"/>
    </source>
</evidence>
<feature type="transmembrane region" description="Helical" evidence="8">
    <location>
        <begin position="165"/>
        <end position="183"/>
    </location>
</feature>
<reference evidence="10" key="1">
    <citation type="journal article" date="2011" name="Environ. Microbiol.">
        <title>Time-series analyses of Monterey Bay coastal microbial picoplankton using a 'genome proxy' microarray.</title>
        <authorList>
            <person name="Rich V.I."/>
            <person name="Pham V.D."/>
            <person name="Eppley J."/>
            <person name="Shi Y."/>
            <person name="DeLong E.F."/>
        </authorList>
    </citation>
    <scope>NUCLEOTIDE SEQUENCE</scope>
</reference>
<dbReference type="GO" id="GO:0055085">
    <property type="term" value="P:transmembrane transport"/>
    <property type="evidence" value="ECO:0007669"/>
    <property type="project" value="InterPro"/>
</dbReference>
<dbReference type="SUPFAM" id="SSF161098">
    <property type="entry name" value="MetI-like"/>
    <property type="match status" value="2"/>
</dbReference>
<feature type="transmembrane region" description="Helical" evidence="8">
    <location>
        <begin position="228"/>
        <end position="254"/>
    </location>
</feature>
<evidence type="ECO:0000256" key="6">
    <source>
        <dbReference type="ARBA" id="ARBA00022989"/>
    </source>
</evidence>
<name>E0XSG9_9DELT</name>
<dbReference type="AlphaFoldDB" id="E0XSG9"/>
<feature type="transmembrane region" description="Helical" evidence="8">
    <location>
        <begin position="548"/>
        <end position="569"/>
    </location>
</feature>
<keyword evidence="3" id="KW-1003">Cell membrane</keyword>
<dbReference type="PANTHER" id="PTHR43357">
    <property type="entry name" value="INNER MEMBRANE ABC TRANSPORTER PERMEASE PROTEIN YDCV"/>
    <property type="match status" value="1"/>
</dbReference>
<feature type="domain" description="ABC transmembrane type-1" evidence="9">
    <location>
        <begin position="379"/>
        <end position="569"/>
    </location>
</feature>
<feature type="transmembrane region" description="Helical" evidence="8">
    <location>
        <begin position="322"/>
        <end position="345"/>
    </location>
</feature>
<evidence type="ECO:0000256" key="8">
    <source>
        <dbReference type="RuleBase" id="RU363032"/>
    </source>
</evidence>
<sequence>MAERLVPEHEPLNLERSRRRFFPGTFFSDPAWIFQAAALLFLTAFFYWPLIRFLFGPHPLDPDASFLELKILFDFLGDSWNLGVFEFSFFQAFLSAFLSVLLGFGVAWIQVHYHFPGKRWFRLLTFLPFVLPSIVVVLAMILFFGNNGWINRGLMMFLGEKEPPLQFLYSLNGILIAHVYYNFPIAAKLIGDQWSRLSEDFERAARSLGAGGLNRFFGLTLPMLRPSLVSAFILIFLLCLNSFPIILVLGGGIHHTTIEVQIYQLARIELDLEGAAVLALLQALISISILALLIRTRSALGRPKKIYQRSLLVEMSQARAPAWISAIFLMLLMIFTLGPLVSVIIDSLREFQEGIWQWSVEGYLRLFRPTEGGPFLFALWNSFRIGVGGALISCLLGIGFSSLILRLESTGRNFGELVILLPMALSSVVFGISWFHFYQNSALFGISLEWILMAVHGILLCPYWVRMILPTMETVPRRWRDESRVLGHGAWEHQVRIVFPWLRSTFLIAFFFSFALSLGELNSTMMLADETVRTLPLEIYGAISAYRFSYASALAVILLLMSLIALLLMEKILFQEEKSF</sequence>
<evidence type="ECO:0000256" key="7">
    <source>
        <dbReference type="ARBA" id="ARBA00023136"/>
    </source>
</evidence>
<evidence type="ECO:0000256" key="2">
    <source>
        <dbReference type="ARBA" id="ARBA00022448"/>
    </source>
</evidence>
<feature type="transmembrane region" description="Helical" evidence="8">
    <location>
        <begin position="89"/>
        <end position="111"/>
    </location>
</feature>
<organism evidence="10">
    <name type="scientific">uncultured delta proteobacterium HF0070_30B07</name>
    <dbReference type="NCBI Taxonomy" id="710826"/>
    <lineage>
        <taxon>Bacteria</taxon>
        <taxon>Deltaproteobacteria</taxon>
        <taxon>environmental samples</taxon>
    </lineage>
</organism>
<feature type="transmembrane region" description="Helical" evidence="8">
    <location>
        <begin position="506"/>
        <end position="528"/>
    </location>
</feature>
<feature type="transmembrane region" description="Helical" evidence="8">
    <location>
        <begin position="417"/>
        <end position="438"/>
    </location>
</feature>
<keyword evidence="5 8" id="KW-0812">Transmembrane</keyword>
<feature type="domain" description="ABC transmembrane type-1" evidence="9">
    <location>
        <begin position="85"/>
        <end position="293"/>
    </location>
</feature>
<dbReference type="Pfam" id="PF00528">
    <property type="entry name" value="BPD_transp_1"/>
    <property type="match status" value="1"/>
</dbReference>
<feature type="transmembrane region" description="Helical" evidence="8">
    <location>
        <begin position="383"/>
        <end position="405"/>
    </location>
</feature>
<feature type="transmembrane region" description="Helical" evidence="8">
    <location>
        <begin position="274"/>
        <end position="294"/>
    </location>
</feature>
<dbReference type="EMBL" id="GU474862">
    <property type="protein sequence ID" value="ADI17360.1"/>
    <property type="molecule type" value="Genomic_DNA"/>
</dbReference>
<comment type="similarity">
    <text evidence="8">Belongs to the binding-protein-dependent transport system permease family.</text>
</comment>
<dbReference type="Gene3D" id="1.10.3720.10">
    <property type="entry name" value="MetI-like"/>
    <property type="match status" value="2"/>
</dbReference>
<keyword evidence="2 8" id="KW-0813">Transport</keyword>
<dbReference type="InterPro" id="IPR000515">
    <property type="entry name" value="MetI-like"/>
</dbReference>
<dbReference type="InterPro" id="IPR035906">
    <property type="entry name" value="MetI-like_sf"/>
</dbReference>
<evidence type="ECO:0000256" key="4">
    <source>
        <dbReference type="ARBA" id="ARBA00022519"/>
    </source>
</evidence>
<feature type="transmembrane region" description="Helical" evidence="8">
    <location>
        <begin position="450"/>
        <end position="469"/>
    </location>
</feature>
<dbReference type="GO" id="GO:0005886">
    <property type="term" value="C:plasma membrane"/>
    <property type="evidence" value="ECO:0007669"/>
    <property type="project" value="UniProtKB-SubCell"/>
</dbReference>
<evidence type="ECO:0000256" key="1">
    <source>
        <dbReference type="ARBA" id="ARBA00004429"/>
    </source>
</evidence>
<accession>E0XSG9</accession>
<dbReference type="PROSITE" id="PS50928">
    <property type="entry name" value="ABC_TM1"/>
    <property type="match status" value="2"/>
</dbReference>
<keyword evidence="4" id="KW-0997">Cell inner membrane</keyword>
<evidence type="ECO:0000256" key="3">
    <source>
        <dbReference type="ARBA" id="ARBA00022475"/>
    </source>
</evidence>
<keyword evidence="7 8" id="KW-0472">Membrane</keyword>
<dbReference type="CDD" id="cd06261">
    <property type="entry name" value="TM_PBP2"/>
    <property type="match status" value="2"/>
</dbReference>
<comment type="subcellular location">
    <subcellularLocation>
        <location evidence="1">Cell inner membrane</location>
        <topology evidence="1">Multi-pass membrane protein</topology>
    </subcellularLocation>
    <subcellularLocation>
        <location evidence="8">Cell membrane</location>
        <topology evidence="8">Multi-pass membrane protein</topology>
    </subcellularLocation>
</comment>
<feature type="transmembrane region" description="Helical" evidence="8">
    <location>
        <begin position="123"/>
        <end position="145"/>
    </location>
</feature>
<keyword evidence="6 8" id="KW-1133">Transmembrane helix</keyword>
<protein>
    <submittedName>
        <fullName evidence="10">ABC-type Fe3+ transport system, permease component</fullName>
    </submittedName>
</protein>
<dbReference type="PANTHER" id="PTHR43357:SF4">
    <property type="entry name" value="INNER MEMBRANE ABC TRANSPORTER PERMEASE PROTEIN YDCV"/>
    <property type="match status" value="1"/>
</dbReference>
<evidence type="ECO:0000259" key="9">
    <source>
        <dbReference type="PROSITE" id="PS50928"/>
    </source>
</evidence>